<dbReference type="Proteomes" id="UP000887013">
    <property type="component" value="Unassembled WGS sequence"/>
</dbReference>
<evidence type="ECO:0000313" key="1">
    <source>
        <dbReference type="EMBL" id="GFT92421.1"/>
    </source>
</evidence>
<dbReference type="AlphaFoldDB" id="A0A8X6PVY6"/>
<name>A0A8X6PVY6_NEPPI</name>
<gene>
    <name evidence="1" type="ORF">NPIL_191841</name>
</gene>
<comment type="caution">
    <text evidence="1">The sequence shown here is derived from an EMBL/GenBank/DDBJ whole genome shotgun (WGS) entry which is preliminary data.</text>
</comment>
<proteinExistence type="predicted"/>
<keyword evidence="2" id="KW-1185">Reference proteome</keyword>
<evidence type="ECO:0000313" key="2">
    <source>
        <dbReference type="Proteomes" id="UP000887013"/>
    </source>
</evidence>
<dbReference type="OrthoDB" id="10464414at2759"/>
<dbReference type="EMBL" id="BMAW01025427">
    <property type="protein sequence ID" value="GFT92421.1"/>
    <property type="molecule type" value="Genomic_DNA"/>
</dbReference>
<accession>A0A8X6PVY6</accession>
<organism evidence="1 2">
    <name type="scientific">Nephila pilipes</name>
    <name type="common">Giant wood spider</name>
    <name type="synonym">Nephila maculata</name>
    <dbReference type="NCBI Taxonomy" id="299642"/>
    <lineage>
        <taxon>Eukaryota</taxon>
        <taxon>Metazoa</taxon>
        <taxon>Ecdysozoa</taxon>
        <taxon>Arthropoda</taxon>
        <taxon>Chelicerata</taxon>
        <taxon>Arachnida</taxon>
        <taxon>Araneae</taxon>
        <taxon>Araneomorphae</taxon>
        <taxon>Entelegynae</taxon>
        <taxon>Araneoidea</taxon>
        <taxon>Nephilidae</taxon>
        <taxon>Nephila</taxon>
    </lineage>
</organism>
<protein>
    <submittedName>
        <fullName evidence="1">Uncharacterized protein</fullName>
    </submittedName>
</protein>
<reference evidence="1" key="1">
    <citation type="submission" date="2020-08" db="EMBL/GenBank/DDBJ databases">
        <title>Multicomponent nature underlies the extraordinary mechanical properties of spider dragline silk.</title>
        <authorList>
            <person name="Kono N."/>
            <person name="Nakamura H."/>
            <person name="Mori M."/>
            <person name="Yoshida Y."/>
            <person name="Ohtoshi R."/>
            <person name="Malay A.D."/>
            <person name="Moran D.A.P."/>
            <person name="Tomita M."/>
            <person name="Numata K."/>
            <person name="Arakawa K."/>
        </authorList>
    </citation>
    <scope>NUCLEOTIDE SEQUENCE</scope>
</reference>
<sequence length="112" mass="12910">MNNTSIITDDKNHVNTSKFINQNQTAYLCHRKFRKSVAVRKSGRNHGKRALLFPGETLETKFGEFGALGFYDIQGSTCWTSRELRVMNSSSGRFSDWRRGYPERNWENISAS</sequence>